<dbReference type="InterPro" id="IPR023997">
    <property type="entry name" value="TonB-dep_OMP_SusC/RagA_CS"/>
</dbReference>
<dbReference type="SUPFAM" id="SSF49464">
    <property type="entry name" value="Carboxypeptidase regulatory domain-like"/>
    <property type="match status" value="1"/>
</dbReference>
<dbReference type="EMBL" id="JAODOP010000004">
    <property type="protein sequence ID" value="MEF3833187.1"/>
    <property type="molecule type" value="Genomic_DNA"/>
</dbReference>
<evidence type="ECO:0000256" key="1">
    <source>
        <dbReference type="ARBA" id="ARBA00004571"/>
    </source>
</evidence>
<dbReference type="InterPro" id="IPR023996">
    <property type="entry name" value="TonB-dep_OMP_SusC/RagA"/>
</dbReference>
<evidence type="ECO:0000259" key="8">
    <source>
        <dbReference type="Pfam" id="PF07715"/>
    </source>
</evidence>
<dbReference type="PROSITE" id="PS52016">
    <property type="entry name" value="TONB_DEPENDENT_REC_3"/>
    <property type="match status" value="1"/>
</dbReference>
<protein>
    <submittedName>
        <fullName evidence="9">TonB-dependent receptor</fullName>
    </submittedName>
</protein>
<dbReference type="Pfam" id="PF13715">
    <property type="entry name" value="CarbopepD_reg_2"/>
    <property type="match status" value="1"/>
</dbReference>
<keyword evidence="5 7" id="KW-0472">Membrane</keyword>
<dbReference type="NCBIfam" id="TIGR04056">
    <property type="entry name" value="OMP_RagA_SusC"/>
    <property type="match status" value="1"/>
</dbReference>
<dbReference type="Proteomes" id="UP001337305">
    <property type="component" value="Unassembled WGS sequence"/>
</dbReference>
<name>A0ABU7XTH4_9FLAO</name>
<organism evidence="9 10">
    <name type="scientific">Flavivirga spongiicola</name>
    <dbReference type="NCBI Taxonomy" id="421621"/>
    <lineage>
        <taxon>Bacteria</taxon>
        <taxon>Pseudomonadati</taxon>
        <taxon>Bacteroidota</taxon>
        <taxon>Flavobacteriia</taxon>
        <taxon>Flavobacteriales</taxon>
        <taxon>Flavobacteriaceae</taxon>
        <taxon>Flavivirga</taxon>
    </lineage>
</organism>
<evidence type="ECO:0000313" key="9">
    <source>
        <dbReference type="EMBL" id="MEF3833187.1"/>
    </source>
</evidence>
<evidence type="ECO:0000256" key="2">
    <source>
        <dbReference type="ARBA" id="ARBA00022448"/>
    </source>
</evidence>
<dbReference type="Pfam" id="PF07715">
    <property type="entry name" value="Plug"/>
    <property type="match status" value="1"/>
</dbReference>
<evidence type="ECO:0000256" key="5">
    <source>
        <dbReference type="ARBA" id="ARBA00023136"/>
    </source>
</evidence>
<dbReference type="InterPro" id="IPR039426">
    <property type="entry name" value="TonB-dep_rcpt-like"/>
</dbReference>
<keyword evidence="10" id="KW-1185">Reference proteome</keyword>
<accession>A0ABU7XTH4</accession>
<keyword evidence="6 7" id="KW-0998">Cell outer membrane</keyword>
<dbReference type="InterPro" id="IPR012910">
    <property type="entry name" value="Plug_dom"/>
</dbReference>
<proteinExistence type="inferred from homology"/>
<dbReference type="Gene3D" id="2.60.40.1120">
    <property type="entry name" value="Carboxypeptidase-like, regulatory domain"/>
    <property type="match status" value="1"/>
</dbReference>
<dbReference type="InterPro" id="IPR037066">
    <property type="entry name" value="Plug_dom_sf"/>
</dbReference>
<feature type="domain" description="TonB-dependent receptor plug" evidence="8">
    <location>
        <begin position="138"/>
        <end position="245"/>
    </location>
</feature>
<evidence type="ECO:0000256" key="3">
    <source>
        <dbReference type="ARBA" id="ARBA00022452"/>
    </source>
</evidence>
<sequence>MKTLNFLILESKRAGGYIVNEKQYACNFAVFILLFMISHSVFAQEKIVTGTVFDAETEQPLSGATVVLKGTSTGTSADFDGKFSIKVASGDAILKVSYVGYQTKEIQAGNQENLVVYLEEDSSTLDEVVVVGYGTQKKVNLSGAVEVVDMDIIEDRPIANVSQGLQGAVSNLNITFGNGAPGGTANINIRGITSLNGGSPLILIDGVPSSSGDLTRMNPNDIASISILKDASSAAIYGARAAFGVVLVTTKEGGRNKIQYSNTFIWGTPTVTPEPITDPYIFSRLLDIATSNTPWNYVSYNDDWYAWAKARSEDPSVPSVRLDPNNPNKYQYMGDTNWNDYFFNKYSFSQNHNISISGKRAFGTTKVDGEELIDQGISYYLSASHTLENGLNRLATDSWERNTLRSKIKIEPNAWMDFENNTFLTLSNRKNPRYNLTNVYNLRPTEVVKNPDGSWADNPAGLAAAEMIDGGKQNNKQTGVQTTNRLHFYLLNKDLTITAEHTFKKDFNRYHSDRTSYRVSDGPNSFRDINVNDWAYETQSINTYNVLNVYGTYAKTIGRHYISATTGFNKETSKFDWFSAQRNGLISRDLPYLSLATGDQEVGYNFSDWAVTGLFNRVNYIYNERYIFEVNTRYDGSSRFPQQDRYGFFPGMSVAWLVSKDLGESVTDVMNHLKFRYSYGSLGNQSVSNYGYINSLGQGESGYLIDGDYPKIVRGPGLGVDPNNYTWERVISSNFGIDASFFNSMLSLTFEMFTRDTKDMLVPSKELPAVLGTAPPIQNAADLQTKGWEFTLGYKDQFELGGSPFNLEVAARIWDNKTKITRFDNEGQLFSQWREGQDIGEIWGLENDGFFKDEDEITTLDQSAIVPWGAIAVVPGWPKYIDQDGDGKIERGQSAIDPKDLKLIGNNQPRYQFGFNMYAAWKGFDVSCFVQGIGKRDYYPRYYLYWGPYQQPYANVYPHLLDFYRATGDSDALRAQHSQSYIDAGLADANTDSEFPVLQSWLADNNFGAGLDISQTKYLKSSAYLRLKNVTLGYSLPNKLLDKMKISNLRVFVTGENIAEWSSIKKFLDPEATGNRGFAYPFHRKLSVGMNVTF</sequence>
<dbReference type="InterPro" id="IPR008969">
    <property type="entry name" value="CarboxyPept-like_regulatory"/>
</dbReference>
<gene>
    <name evidence="9" type="ORF">N1F79_08590</name>
</gene>
<evidence type="ECO:0000313" key="10">
    <source>
        <dbReference type="Proteomes" id="UP001337305"/>
    </source>
</evidence>
<evidence type="ECO:0000256" key="4">
    <source>
        <dbReference type="ARBA" id="ARBA00022692"/>
    </source>
</evidence>
<dbReference type="NCBIfam" id="TIGR04057">
    <property type="entry name" value="SusC_RagA_signa"/>
    <property type="match status" value="1"/>
</dbReference>
<dbReference type="Gene3D" id="2.40.170.20">
    <property type="entry name" value="TonB-dependent receptor, beta-barrel domain"/>
    <property type="match status" value="1"/>
</dbReference>
<comment type="subcellular location">
    <subcellularLocation>
        <location evidence="1 7">Cell outer membrane</location>
        <topology evidence="1 7">Multi-pass membrane protein</topology>
    </subcellularLocation>
</comment>
<comment type="similarity">
    <text evidence="7">Belongs to the TonB-dependent receptor family.</text>
</comment>
<dbReference type="RefSeq" id="WP_303305537.1">
    <property type="nucleotide sequence ID" value="NZ_JAODOP010000004.1"/>
</dbReference>
<dbReference type="Gene3D" id="2.170.130.10">
    <property type="entry name" value="TonB-dependent receptor, plug domain"/>
    <property type="match status" value="1"/>
</dbReference>
<reference evidence="9 10" key="1">
    <citation type="submission" date="2022-09" db="EMBL/GenBank/DDBJ databases">
        <title>Genome sequencing of Flavivirga sp. MEBiC05379.</title>
        <authorList>
            <person name="Oh H.-M."/>
            <person name="Kwon K.K."/>
            <person name="Park M.J."/>
            <person name="Yang S.-H."/>
        </authorList>
    </citation>
    <scope>NUCLEOTIDE SEQUENCE [LARGE SCALE GENOMIC DNA]</scope>
    <source>
        <strain evidence="9 10">MEBiC05379</strain>
    </source>
</reference>
<evidence type="ECO:0000256" key="6">
    <source>
        <dbReference type="ARBA" id="ARBA00023237"/>
    </source>
</evidence>
<dbReference type="SUPFAM" id="SSF56935">
    <property type="entry name" value="Porins"/>
    <property type="match status" value="1"/>
</dbReference>
<keyword evidence="3 7" id="KW-1134">Transmembrane beta strand</keyword>
<keyword evidence="2 7" id="KW-0813">Transport</keyword>
<keyword evidence="4 7" id="KW-0812">Transmembrane</keyword>
<comment type="caution">
    <text evidence="9">The sequence shown here is derived from an EMBL/GenBank/DDBJ whole genome shotgun (WGS) entry which is preliminary data.</text>
</comment>
<keyword evidence="9" id="KW-0675">Receptor</keyword>
<dbReference type="InterPro" id="IPR036942">
    <property type="entry name" value="Beta-barrel_TonB_sf"/>
</dbReference>
<evidence type="ECO:0000256" key="7">
    <source>
        <dbReference type="PROSITE-ProRule" id="PRU01360"/>
    </source>
</evidence>